<protein>
    <submittedName>
        <fullName evidence="2">DNA polymerase III subunit beta</fullName>
    </submittedName>
</protein>
<dbReference type="Pfam" id="PF01909">
    <property type="entry name" value="NTP_transf_2"/>
    <property type="match status" value="1"/>
</dbReference>
<dbReference type="SUPFAM" id="SSF81301">
    <property type="entry name" value="Nucleotidyltransferase"/>
    <property type="match status" value="1"/>
</dbReference>
<dbReference type="InterPro" id="IPR043519">
    <property type="entry name" value="NT_sf"/>
</dbReference>
<name>A0AA91ZTB6_9BACI</name>
<proteinExistence type="predicted"/>
<dbReference type="CDD" id="cd05403">
    <property type="entry name" value="NT_KNTase_like"/>
    <property type="match status" value="1"/>
</dbReference>
<reference evidence="2 3" key="1">
    <citation type="submission" date="2017-09" db="EMBL/GenBank/DDBJ databases">
        <title>Large-scale bioinformatics analysis of Bacillus genomes uncovers conserved roles of natural products in bacterial physiology.</title>
        <authorList>
            <consortium name="Agbiome Team Llc"/>
            <person name="Bleich R.M."/>
            <person name="Grubbs K.J."/>
            <person name="Santa Maria K.C."/>
            <person name="Allen S.E."/>
            <person name="Farag S."/>
            <person name="Shank E.A."/>
            <person name="Bowers A."/>
        </authorList>
    </citation>
    <scope>NUCLEOTIDE SEQUENCE [LARGE SCALE GENOMIC DNA]</scope>
    <source>
        <strain evidence="2 3">AFS092012</strain>
    </source>
</reference>
<dbReference type="EMBL" id="NVOR01000031">
    <property type="protein sequence ID" value="PED82586.1"/>
    <property type="molecule type" value="Genomic_DNA"/>
</dbReference>
<evidence type="ECO:0000313" key="3">
    <source>
        <dbReference type="Proteomes" id="UP000221020"/>
    </source>
</evidence>
<accession>A0AA91ZTB6</accession>
<feature type="domain" description="Polymerase nucleotidyl transferase" evidence="1">
    <location>
        <begin position="6"/>
        <end position="73"/>
    </location>
</feature>
<comment type="caution">
    <text evidence="2">The sequence shown here is derived from an EMBL/GenBank/DDBJ whole genome shotgun (WGS) entry which is preliminary data.</text>
</comment>
<dbReference type="AlphaFoldDB" id="A0AA91ZTB6"/>
<sequence length="206" mass="24487">MDSQFIEEIRNYLIQEYKCHSIILYGSYVNGDYTEESDIDIVCFTDEENMKSNDTSIVGNKQLDAWIYKTEKMEDIEGFLRIRGGKVLLDKKGLCKGFLHKINELFQQGPKQLTLEEKHFLQSWIQKMHRRAQKGDVEGNYRYHWLLVDSLSIYFSLKDIWYLGPKQSLKWLYENEREVYVLFDRVLGPNAETENINQLVEHIMNI</sequence>
<gene>
    <name evidence="2" type="ORF">CON65_10755</name>
</gene>
<organism evidence="2 3">
    <name type="scientific">Bacillus pseudomycoides</name>
    <dbReference type="NCBI Taxonomy" id="64104"/>
    <lineage>
        <taxon>Bacteria</taxon>
        <taxon>Bacillati</taxon>
        <taxon>Bacillota</taxon>
        <taxon>Bacilli</taxon>
        <taxon>Bacillales</taxon>
        <taxon>Bacillaceae</taxon>
        <taxon>Bacillus</taxon>
        <taxon>Bacillus cereus group</taxon>
    </lineage>
</organism>
<dbReference type="RefSeq" id="WP_097898305.1">
    <property type="nucleotide sequence ID" value="NZ_NVOR01000031.1"/>
</dbReference>
<dbReference type="Gene3D" id="3.30.460.10">
    <property type="entry name" value="Beta Polymerase, domain 2"/>
    <property type="match status" value="1"/>
</dbReference>
<dbReference type="Proteomes" id="UP000221020">
    <property type="component" value="Unassembled WGS sequence"/>
</dbReference>
<evidence type="ECO:0000313" key="2">
    <source>
        <dbReference type="EMBL" id="PED82586.1"/>
    </source>
</evidence>
<evidence type="ECO:0000259" key="1">
    <source>
        <dbReference type="Pfam" id="PF01909"/>
    </source>
</evidence>
<dbReference type="GO" id="GO:0016779">
    <property type="term" value="F:nucleotidyltransferase activity"/>
    <property type="evidence" value="ECO:0007669"/>
    <property type="project" value="InterPro"/>
</dbReference>
<dbReference type="InterPro" id="IPR002934">
    <property type="entry name" value="Polymerase_NTP_transf_dom"/>
</dbReference>